<evidence type="ECO:0000256" key="5">
    <source>
        <dbReference type="ARBA" id="ARBA00023004"/>
    </source>
</evidence>
<dbReference type="OMA" id="YMMKPET"/>
<dbReference type="Pfam" id="PF00067">
    <property type="entry name" value="p450"/>
    <property type="match status" value="1"/>
</dbReference>
<keyword evidence="3 6" id="KW-0479">Metal-binding</keyword>
<name>A0A0D2NWX8_HYPSF</name>
<evidence type="ECO:0000256" key="2">
    <source>
        <dbReference type="ARBA" id="ARBA00010617"/>
    </source>
</evidence>
<dbReference type="AlphaFoldDB" id="A0A0D2NWX8"/>
<sequence>MFDSILALFLSIPVLIVFVYTSRRRDLDHIPTVGYSDPFLSWLSAIRYIHNAPAIISEGYALYPKGAFKIAMIDGWNVILNGNQYISDLNGADPSILSSVMALADMFQFEATLGDKITKHSHIITVIRTSLTRNINARFHDITEEVVRSFDAGIPCEGEAWTSVPAYQLAADVICRVTSRYLFDEPLCNDPNIRVICEQATGEIFKGRFVRYLPESSKPFVARLITKVHGLHAGMMQCIGPIIENRLERRQLNGADCTEEEPNDIITWLIDGAINAGQSPTVADISTRVLLISFTSIHTTSAVFTTILYQLCMNPQDVATLRDEVQRVVQAENWTRLAVTKMHNLDSYLRESQRLHTIANLSVVRMPLEEYTFSDGLVVPGGIILSINTFSRHRSADHYLSPDTFDGFRYAREGGQGQSLATGPSMEYHSFGHGRSACPGRFFATAEIKLMLAHLIAHYDFKMEYDVYPEKIIFEGNALPNREAKVLFRRRV</sequence>
<dbReference type="SUPFAM" id="SSF48264">
    <property type="entry name" value="Cytochrome P450"/>
    <property type="match status" value="1"/>
</dbReference>
<dbReference type="EMBL" id="KN817562">
    <property type="protein sequence ID" value="KJA21006.1"/>
    <property type="molecule type" value="Genomic_DNA"/>
</dbReference>
<proteinExistence type="inferred from homology"/>
<keyword evidence="8" id="KW-1185">Reference proteome</keyword>
<keyword evidence="5 6" id="KW-0408">Iron</keyword>
<organism evidence="7 8">
    <name type="scientific">Hypholoma sublateritium (strain FD-334 SS-4)</name>
    <dbReference type="NCBI Taxonomy" id="945553"/>
    <lineage>
        <taxon>Eukaryota</taxon>
        <taxon>Fungi</taxon>
        <taxon>Dikarya</taxon>
        <taxon>Basidiomycota</taxon>
        <taxon>Agaricomycotina</taxon>
        <taxon>Agaricomycetes</taxon>
        <taxon>Agaricomycetidae</taxon>
        <taxon>Agaricales</taxon>
        <taxon>Agaricineae</taxon>
        <taxon>Strophariaceae</taxon>
        <taxon>Hypholoma</taxon>
    </lineage>
</organism>
<dbReference type="GO" id="GO:0020037">
    <property type="term" value="F:heme binding"/>
    <property type="evidence" value="ECO:0007669"/>
    <property type="project" value="InterPro"/>
</dbReference>
<keyword evidence="4" id="KW-0560">Oxidoreductase</keyword>
<gene>
    <name evidence="7" type="ORF">HYPSUDRAFT_203391</name>
</gene>
<dbReference type="GO" id="GO:0016705">
    <property type="term" value="F:oxidoreductase activity, acting on paired donors, with incorporation or reduction of molecular oxygen"/>
    <property type="evidence" value="ECO:0007669"/>
    <property type="project" value="InterPro"/>
</dbReference>
<dbReference type="InterPro" id="IPR001128">
    <property type="entry name" value="Cyt_P450"/>
</dbReference>
<dbReference type="PANTHER" id="PTHR46206">
    <property type="entry name" value="CYTOCHROME P450"/>
    <property type="match status" value="1"/>
</dbReference>
<evidence type="ECO:0000313" key="8">
    <source>
        <dbReference type="Proteomes" id="UP000054270"/>
    </source>
</evidence>
<accession>A0A0D2NWX8</accession>
<evidence type="ECO:0000256" key="3">
    <source>
        <dbReference type="ARBA" id="ARBA00022723"/>
    </source>
</evidence>
<reference evidence="8" key="1">
    <citation type="submission" date="2014-04" db="EMBL/GenBank/DDBJ databases">
        <title>Evolutionary Origins and Diversification of the Mycorrhizal Mutualists.</title>
        <authorList>
            <consortium name="DOE Joint Genome Institute"/>
            <consortium name="Mycorrhizal Genomics Consortium"/>
            <person name="Kohler A."/>
            <person name="Kuo A."/>
            <person name="Nagy L.G."/>
            <person name="Floudas D."/>
            <person name="Copeland A."/>
            <person name="Barry K.W."/>
            <person name="Cichocki N."/>
            <person name="Veneault-Fourrey C."/>
            <person name="LaButti K."/>
            <person name="Lindquist E.A."/>
            <person name="Lipzen A."/>
            <person name="Lundell T."/>
            <person name="Morin E."/>
            <person name="Murat C."/>
            <person name="Riley R."/>
            <person name="Ohm R."/>
            <person name="Sun H."/>
            <person name="Tunlid A."/>
            <person name="Henrissat B."/>
            <person name="Grigoriev I.V."/>
            <person name="Hibbett D.S."/>
            <person name="Martin F."/>
        </authorList>
    </citation>
    <scope>NUCLEOTIDE SEQUENCE [LARGE SCALE GENOMIC DNA]</scope>
    <source>
        <strain evidence="8">FD-334 SS-4</strain>
    </source>
</reference>
<feature type="binding site" description="axial binding residue" evidence="6">
    <location>
        <position position="438"/>
    </location>
    <ligand>
        <name>heme</name>
        <dbReference type="ChEBI" id="CHEBI:30413"/>
    </ligand>
    <ligandPart>
        <name>Fe</name>
        <dbReference type="ChEBI" id="CHEBI:18248"/>
    </ligandPart>
</feature>
<dbReference type="InterPro" id="IPR002403">
    <property type="entry name" value="Cyt_P450_E_grp-IV"/>
</dbReference>
<dbReference type="CDD" id="cd11041">
    <property type="entry name" value="CYP503A1-like"/>
    <property type="match status" value="1"/>
</dbReference>
<comment type="similarity">
    <text evidence="2">Belongs to the cytochrome P450 family.</text>
</comment>
<dbReference type="Gene3D" id="1.10.630.10">
    <property type="entry name" value="Cytochrome P450"/>
    <property type="match status" value="1"/>
</dbReference>
<dbReference type="Proteomes" id="UP000054270">
    <property type="component" value="Unassembled WGS sequence"/>
</dbReference>
<dbReference type="STRING" id="945553.A0A0D2NWX8"/>
<keyword evidence="6" id="KW-0349">Heme</keyword>
<evidence type="ECO:0000313" key="7">
    <source>
        <dbReference type="EMBL" id="KJA21006.1"/>
    </source>
</evidence>
<protein>
    <recommendedName>
        <fullName evidence="9">Cytochrome P450</fullName>
    </recommendedName>
</protein>
<evidence type="ECO:0000256" key="4">
    <source>
        <dbReference type="ARBA" id="ARBA00023002"/>
    </source>
</evidence>
<dbReference type="InterPro" id="IPR036396">
    <property type="entry name" value="Cyt_P450_sf"/>
</dbReference>
<evidence type="ECO:0000256" key="6">
    <source>
        <dbReference type="PIRSR" id="PIRSR602403-1"/>
    </source>
</evidence>
<dbReference type="OrthoDB" id="1844152at2759"/>
<evidence type="ECO:0008006" key="9">
    <source>
        <dbReference type="Google" id="ProtNLM"/>
    </source>
</evidence>
<evidence type="ECO:0000256" key="1">
    <source>
        <dbReference type="ARBA" id="ARBA00001971"/>
    </source>
</evidence>
<comment type="cofactor">
    <cofactor evidence="1 6">
        <name>heme</name>
        <dbReference type="ChEBI" id="CHEBI:30413"/>
    </cofactor>
</comment>
<dbReference type="GO" id="GO:0005506">
    <property type="term" value="F:iron ion binding"/>
    <property type="evidence" value="ECO:0007669"/>
    <property type="project" value="InterPro"/>
</dbReference>
<dbReference type="GO" id="GO:0004497">
    <property type="term" value="F:monooxygenase activity"/>
    <property type="evidence" value="ECO:0007669"/>
    <property type="project" value="InterPro"/>
</dbReference>
<dbReference type="PRINTS" id="PR00465">
    <property type="entry name" value="EP450IV"/>
</dbReference>